<dbReference type="AlphaFoldDB" id="J0X0U1"/>
<dbReference type="OrthoDB" id="150941at2"/>
<dbReference type="Pfam" id="PF09754">
    <property type="entry name" value="PAC2"/>
    <property type="match status" value="1"/>
</dbReference>
<protein>
    <recommendedName>
        <fullName evidence="4">PAC2 family protein</fullName>
    </recommendedName>
</protein>
<evidence type="ECO:0000256" key="1">
    <source>
        <dbReference type="SAM" id="MobiDB-lite"/>
    </source>
</evidence>
<reference evidence="2 3" key="1">
    <citation type="submission" date="2012-01" db="EMBL/GenBank/DDBJ databases">
        <title>The Genome Sequence of Scardovia wiggsiae F0424.</title>
        <authorList>
            <consortium name="The Broad Institute Genome Sequencing Platform"/>
            <person name="Earl A."/>
            <person name="Ward D."/>
            <person name="Feldgarden M."/>
            <person name="Gevers D."/>
            <person name="Izard J."/>
            <person name="Ganesan A."/>
            <person name="Baranova O.V."/>
            <person name="Blanton J.M."/>
            <person name="Tanner A.C."/>
            <person name="Mathney J."/>
            <person name="Dewhirst F.E."/>
            <person name="Young S.K."/>
            <person name="Zeng Q."/>
            <person name="Gargeya S."/>
            <person name="Fitzgerald M."/>
            <person name="Haas B."/>
            <person name="Abouelleil A."/>
            <person name="Alvarado L."/>
            <person name="Arachchi H.M."/>
            <person name="Berlin A."/>
            <person name="Chapman S.B."/>
            <person name="Gearin G."/>
            <person name="Goldberg J."/>
            <person name="Griggs A."/>
            <person name="Gujja S."/>
            <person name="Hansen M."/>
            <person name="Heiman D."/>
            <person name="Howarth C."/>
            <person name="Larimer J."/>
            <person name="Lui A."/>
            <person name="MacDonald P.J.P."/>
            <person name="McCowen C."/>
            <person name="Montmayeur A."/>
            <person name="Murphy C."/>
            <person name="Neiman D."/>
            <person name="Pearson M."/>
            <person name="Priest M."/>
            <person name="Roberts A."/>
            <person name="Saif S."/>
            <person name="Shea T."/>
            <person name="Sisk P."/>
            <person name="Stolte C."/>
            <person name="Sykes S."/>
            <person name="Wortman J."/>
            <person name="Nusbaum C."/>
            <person name="Birren B."/>
        </authorList>
    </citation>
    <scope>NUCLEOTIDE SEQUENCE [LARGE SCALE GENOMIC DNA]</scope>
    <source>
        <strain evidence="2 3">F0424</strain>
    </source>
</reference>
<dbReference type="Gene3D" id="3.40.50.10900">
    <property type="entry name" value="PAC-like subunit"/>
    <property type="match status" value="1"/>
</dbReference>
<name>J0X0U1_9BIFI</name>
<dbReference type="InterPro" id="IPR038389">
    <property type="entry name" value="PSMG2_sf"/>
</dbReference>
<keyword evidence="3" id="KW-1185">Reference proteome</keyword>
<dbReference type="eggNOG" id="COG1938">
    <property type="taxonomic scope" value="Bacteria"/>
</dbReference>
<organism evidence="2 3">
    <name type="scientific">Scardovia wiggsiae F0424</name>
    <dbReference type="NCBI Taxonomy" id="857290"/>
    <lineage>
        <taxon>Bacteria</taxon>
        <taxon>Bacillati</taxon>
        <taxon>Actinomycetota</taxon>
        <taxon>Actinomycetes</taxon>
        <taxon>Bifidobacteriales</taxon>
        <taxon>Bifidobacteriaceae</taxon>
        <taxon>Scardovia</taxon>
    </lineage>
</organism>
<accession>J0X0U1</accession>
<comment type="caution">
    <text evidence="2">The sequence shown here is derived from an EMBL/GenBank/DDBJ whole genome shotgun (WGS) entry which is preliminary data.</text>
</comment>
<dbReference type="PIRSF" id="PIRSF028754">
    <property type="entry name" value="UCP028754"/>
    <property type="match status" value="1"/>
</dbReference>
<gene>
    <name evidence="2" type="ORF">HMPREF9156_00208</name>
</gene>
<dbReference type="RefSeq" id="WP_007147276.1">
    <property type="nucleotide sequence ID" value="NZ_AKCI01000001.1"/>
</dbReference>
<sequence>MPDQVQPRGYAAEGPADTHHRTVLVSAFEGWNDAAQAATGALRHLLKALEIASYEVGRIRSSSFFDYRSTRPVICCVEGRRQILWPEVTFYTVDVSPSLTLLIEIGPEPSFSWIEFSQQTLRIADEYDINEVITLGSMFNDVPHTRQLPLFEADSDDAAYAEDSYSGPIGIPSVLNITAAEQGYKTLSLWVSIPQYTGTDNCPAGILALISRLGSYLNVELPKGDLLHRTHEWALSADALLAYNDDLKEYVRSLEKISDREAAENSMGIHGDDIPQGLKEQLVNEAEEFLNSIDTDNRGTSGVPGKPEN</sequence>
<dbReference type="EMBL" id="AGZS01000001">
    <property type="protein sequence ID" value="EJD65444.1"/>
    <property type="molecule type" value="Genomic_DNA"/>
</dbReference>
<dbReference type="HOGENOM" id="CLU_055821_1_0_11"/>
<dbReference type="InterPro" id="IPR019151">
    <property type="entry name" value="Proteasome_assmbl_chaperone_2"/>
</dbReference>
<dbReference type="Proteomes" id="UP000006415">
    <property type="component" value="Unassembled WGS sequence"/>
</dbReference>
<evidence type="ECO:0000313" key="2">
    <source>
        <dbReference type="EMBL" id="EJD65444.1"/>
    </source>
</evidence>
<dbReference type="SUPFAM" id="SSF159659">
    <property type="entry name" value="Cgl1923-like"/>
    <property type="match status" value="1"/>
</dbReference>
<proteinExistence type="predicted"/>
<dbReference type="InterPro" id="IPR008492">
    <property type="entry name" value="Rv2714-like"/>
</dbReference>
<dbReference type="STRING" id="857290.HMPREF9156_00208"/>
<evidence type="ECO:0000313" key="3">
    <source>
        <dbReference type="Proteomes" id="UP000006415"/>
    </source>
</evidence>
<feature type="region of interest" description="Disordered" evidence="1">
    <location>
        <begin position="290"/>
        <end position="309"/>
    </location>
</feature>
<evidence type="ECO:0008006" key="4">
    <source>
        <dbReference type="Google" id="ProtNLM"/>
    </source>
</evidence>